<evidence type="ECO:0000256" key="7">
    <source>
        <dbReference type="ARBA" id="ARBA00023125"/>
    </source>
</evidence>
<dbReference type="GO" id="GO:0051026">
    <property type="term" value="P:chiasma assembly"/>
    <property type="evidence" value="ECO:0007669"/>
    <property type="project" value="TreeGrafter"/>
</dbReference>
<evidence type="ECO:0000256" key="5">
    <source>
        <dbReference type="ARBA" id="ARBA00022741"/>
    </source>
</evidence>
<evidence type="ECO:0000256" key="1">
    <source>
        <dbReference type="ARBA" id="ARBA00004123"/>
    </source>
</evidence>
<keyword evidence="6" id="KW-0067">ATP-binding</keyword>
<evidence type="ECO:0000256" key="8">
    <source>
        <dbReference type="ARBA" id="ARBA00023242"/>
    </source>
</evidence>
<dbReference type="CDD" id="cd03281">
    <property type="entry name" value="ABC_MSH5_euk"/>
    <property type="match status" value="1"/>
</dbReference>
<dbReference type="InterPro" id="IPR036187">
    <property type="entry name" value="DNA_mismatch_repair_MutS_sf"/>
</dbReference>
<dbReference type="GO" id="GO:0005524">
    <property type="term" value="F:ATP binding"/>
    <property type="evidence" value="ECO:0007669"/>
    <property type="project" value="UniProtKB-KW"/>
</dbReference>
<reference evidence="14 15" key="1">
    <citation type="submission" date="2017-04" db="EMBL/GenBank/DDBJ databases">
        <title>Draft genome sequence of Marssonina coronaria NL1: causal agent of apple blotch.</title>
        <authorList>
            <person name="Cheng Q."/>
        </authorList>
    </citation>
    <scope>NUCLEOTIDE SEQUENCE [LARGE SCALE GENOMIC DNA]</scope>
    <source>
        <strain evidence="14 15">NL1</strain>
    </source>
</reference>
<dbReference type="SUPFAM" id="SSF52540">
    <property type="entry name" value="P-loop containing nucleoside triphosphate hydrolases"/>
    <property type="match status" value="1"/>
</dbReference>
<feature type="compositionally biased region" description="Low complexity" evidence="12">
    <location>
        <begin position="14"/>
        <end position="38"/>
    </location>
</feature>
<dbReference type="GO" id="GO:0030983">
    <property type="term" value="F:mismatched DNA binding"/>
    <property type="evidence" value="ECO:0007669"/>
    <property type="project" value="InterPro"/>
</dbReference>
<sequence>MAYKRRRMHSATASQKSFASRSGSRSQSISTLSSIPQSIPPSSLVLPTLPRQNRISLRGSGSQSSAFYSERDRDIVRSAVFETEAEIQAREDSDAINEVIMAVELKACGTIGCAYYLAREEKLCLMEDIEMAGLDIIDTLKLHIQPTVILISTRADEELENHLSKDARGIDRRDEENDIFGSYVLDARPSPEFSSDGALSKLLGLGLTADAGPDIVFTVPGDNMAGDGGATGRQGQLMRLAGRIDLDSKNTIGCAGAVLHYIGRRKNLEYLPNDIAAHVAFRIRKIEIFTLSDMMFVNADTLVSLQIIQSESHPNSHMQGPNKATSGAKESLSVYGLFSHLARTPQGRQKLRQIFLRPSTDMVIIDERLKTISTFLRSENMSAMEKISEGLTRIRDIRSVMVHLRKGANNSAGNRAIRRGAWSNIQSFTFQILRILESVRELSGNQTLAITTRMLTEIQGARMNDIGTMVTEVVDFEISTEQHRTVVRQGFDADLDSIKRNYDGMETLLTRVAAQLSNDIPEWASQYVSNCIFFPQLGFLTVVPLDPETGKGKYEGEGVENDTWEKMFASNDMGYYKNGRMKEMDDYFGDMYGMICDKEIEILHALAVKILEHENLLIAASDLCGELDSLVALAAGARKYGYNLPQVTMANVIQIEGGRHPLQELTVPAYVANSCFVAGGSENVNDAEELLNHSSADIQQSMDGPRMLIMTGPNYSGKSVYLKQNALIVYMAHIGSYVPAQKATIGLTDKILTRIATRESVSRNQSAFMIDVQQIALALTLATNRTLLVIDEFGKGTNATDGAGLCCGVFDYLLSLGENQPKVLGATHFHEIFENGFLRERPELSFGHMEVRVDTHAEAVEDQITYLYNFMPGRSISSFGTCCAAMNGIDPAIVWRAEELILMAARGEDLIAACSKVSSAEAQDLENAELIGRQFLEIDLPRSTAKNGTRIDTRDLLHEILSMEPSCHKFNGLKNNTGSSKHIWTGQLDNNQ</sequence>
<evidence type="ECO:0000256" key="9">
    <source>
        <dbReference type="ARBA" id="ARBA00023254"/>
    </source>
</evidence>
<accession>A0A218ZA85</accession>
<dbReference type="STRING" id="503106.A0A218ZA85"/>
<dbReference type="Gene3D" id="3.40.50.300">
    <property type="entry name" value="P-loop containing nucleotide triphosphate hydrolases"/>
    <property type="match status" value="1"/>
</dbReference>
<dbReference type="SMART" id="SM00533">
    <property type="entry name" value="MUTSd"/>
    <property type="match status" value="1"/>
</dbReference>
<dbReference type="EMBL" id="MZNU01000091">
    <property type="protein sequence ID" value="OWP04898.1"/>
    <property type="molecule type" value="Genomic_DNA"/>
</dbReference>
<keyword evidence="5" id="KW-0547">Nucleotide-binding</keyword>
<dbReference type="SUPFAM" id="SSF48334">
    <property type="entry name" value="DNA repair protein MutS, domain III"/>
    <property type="match status" value="1"/>
</dbReference>
<dbReference type="SMART" id="SM00534">
    <property type="entry name" value="MUTSac"/>
    <property type="match status" value="1"/>
</dbReference>
<dbReference type="PANTHER" id="PTHR11361:SF20">
    <property type="entry name" value="MUTS PROTEIN HOMOLOG 5"/>
    <property type="match status" value="1"/>
</dbReference>
<evidence type="ECO:0000256" key="12">
    <source>
        <dbReference type="SAM" id="MobiDB-lite"/>
    </source>
</evidence>
<name>A0A218ZA85_9HELO</name>
<proteinExistence type="inferred from homology"/>
<dbReference type="InterPro" id="IPR007696">
    <property type="entry name" value="DNA_mismatch_repair_MutS_core"/>
</dbReference>
<keyword evidence="9" id="KW-0469">Meiosis</keyword>
<dbReference type="AlphaFoldDB" id="A0A218ZA85"/>
<protein>
    <recommendedName>
        <fullName evidence="10">DNA mismatch repair protein MSH5</fullName>
    </recommendedName>
    <alternativeName>
        <fullName evidence="11">MutS protein homolog 5</fullName>
    </alternativeName>
</protein>
<keyword evidence="4" id="KW-0158">Chromosome</keyword>
<dbReference type="InterPro" id="IPR045076">
    <property type="entry name" value="MutS"/>
</dbReference>
<dbReference type="GO" id="GO:0005634">
    <property type="term" value="C:nucleus"/>
    <property type="evidence" value="ECO:0007669"/>
    <property type="project" value="UniProtKB-SubCell"/>
</dbReference>
<evidence type="ECO:0000313" key="15">
    <source>
        <dbReference type="Proteomes" id="UP000242519"/>
    </source>
</evidence>
<dbReference type="Pfam" id="PF00488">
    <property type="entry name" value="MutS_V"/>
    <property type="match status" value="1"/>
</dbReference>
<dbReference type="OrthoDB" id="29596at2759"/>
<dbReference type="FunCoup" id="A0A218ZA85">
    <property type="interactions" value="135"/>
</dbReference>
<dbReference type="InParanoid" id="A0A218ZA85"/>
<organism evidence="14 15">
    <name type="scientific">Diplocarpon coronariae</name>
    <dbReference type="NCBI Taxonomy" id="2795749"/>
    <lineage>
        <taxon>Eukaryota</taxon>
        <taxon>Fungi</taxon>
        <taxon>Dikarya</taxon>
        <taxon>Ascomycota</taxon>
        <taxon>Pezizomycotina</taxon>
        <taxon>Leotiomycetes</taxon>
        <taxon>Helotiales</taxon>
        <taxon>Drepanopezizaceae</taxon>
        <taxon>Diplocarpon</taxon>
    </lineage>
</organism>
<keyword evidence="7" id="KW-0238">DNA-binding</keyword>
<evidence type="ECO:0000256" key="6">
    <source>
        <dbReference type="ARBA" id="ARBA00022840"/>
    </source>
</evidence>
<comment type="similarity">
    <text evidence="3">Belongs to the DNA mismatch repair MutS family.</text>
</comment>
<evidence type="ECO:0000256" key="11">
    <source>
        <dbReference type="ARBA" id="ARBA00077470"/>
    </source>
</evidence>
<dbReference type="Gene3D" id="1.10.1420.10">
    <property type="match status" value="1"/>
</dbReference>
<dbReference type="Proteomes" id="UP000242519">
    <property type="component" value="Unassembled WGS sequence"/>
</dbReference>
<keyword evidence="8" id="KW-0539">Nucleus</keyword>
<dbReference type="PANTHER" id="PTHR11361">
    <property type="entry name" value="DNA MISMATCH REPAIR PROTEIN MUTS FAMILY MEMBER"/>
    <property type="match status" value="1"/>
</dbReference>
<feature type="domain" description="DNA mismatch repair proteins mutS family" evidence="13">
    <location>
        <begin position="786"/>
        <end position="802"/>
    </location>
</feature>
<gene>
    <name evidence="14" type="ORF">B2J93_4224</name>
</gene>
<evidence type="ECO:0000256" key="3">
    <source>
        <dbReference type="ARBA" id="ARBA00006271"/>
    </source>
</evidence>
<evidence type="ECO:0000313" key="14">
    <source>
        <dbReference type="EMBL" id="OWP04898.1"/>
    </source>
</evidence>
<evidence type="ECO:0000256" key="10">
    <source>
        <dbReference type="ARBA" id="ARBA00073549"/>
    </source>
</evidence>
<keyword evidence="15" id="KW-1185">Reference proteome</keyword>
<dbReference type="GO" id="GO:0005694">
    <property type="term" value="C:chromosome"/>
    <property type="evidence" value="ECO:0007669"/>
    <property type="project" value="UniProtKB-SubCell"/>
</dbReference>
<comment type="subcellular location">
    <subcellularLocation>
        <location evidence="2">Chromosome</location>
    </subcellularLocation>
    <subcellularLocation>
        <location evidence="1">Nucleus</location>
    </subcellularLocation>
</comment>
<dbReference type="InterPro" id="IPR027417">
    <property type="entry name" value="P-loop_NTPase"/>
</dbReference>
<dbReference type="Pfam" id="PF05192">
    <property type="entry name" value="MutS_III"/>
    <property type="match status" value="1"/>
</dbReference>
<dbReference type="PROSITE" id="PS00486">
    <property type="entry name" value="DNA_MISMATCH_REPAIR_2"/>
    <property type="match status" value="1"/>
</dbReference>
<comment type="caution">
    <text evidence="14">The sequence shown here is derived from an EMBL/GenBank/DDBJ whole genome shotgun (WGS) entry which is preliminary data.</text>
</comment>
<dbReference type="FunFam" id="3.40.50.300:FF:001067">
    <property type="entry name" value="DNA mismatch repair protein MSH5"/>
    <property type="match status" value="1"/>
</dbReference>
<dbReference type="GO" id="GO:0006298">
    <property type="term" value="P:mismatch repair"/>
    <property type="evidence" value="ECO:0007669"/>
    <property type="project" value="InterPro"/>
</dbReference>
<dbReference type="GO" id="GO:0140664">
    <property type="term" value="F:ATP-dependent DNA damage sensor activity"/>
    <property type="evidence" value="ECO:0007669"/>
    <property type="project" value="InterPro"/>
</dbReference>
<evidence type="ECO:0000256" key="2">
    <source>
        <dbReference type="ARBA" id="ARBA00004286"/>
    </source>
</evidence>
<feature type="region of interest" description="Disordered" evidence="12">
    <location>
        <begin position="1"/>
        <end position="38"/>
    </location>
</feature>
<evidence type="ECO:0000259" key="13">
    <source>
        <dbReference type="PROSITE" id="PS00486"/>
    </source>
</evidence>
<evidence type="ECO:0000256" key="4">
    <source>
        <dbReference type="ARBA" id="ARBA00022454"/>
    </source>
</evidence>
<dbReference type="InterPro" id="IPR000432">
    <property type="entry name" value="DNA_mismatch_repair_MutS_C"/>
</dbReference>